<organism evidence="1">
    <name type="scientific">freshwater metagenome</name>
    <dbReference type="NCBI Taxonomy" id="449393"/>
    <lineage>
        <taxon>unclassified sequences</taxon>
        <taxon>metagenomes</taxon>
        <taxon>ecological metagenomes</taxon>
    </lineage>
</organism>
<dbReference type="AlphaFoldDB" id="A0A6J6I0T2"/>
<name>A0A6J6I0T2_9ZZZZ</name>
<protein>
    <submittedName>
        <fullName evidence="1">Unannotated protein</fullName>
    </submittedName>
</protein>
<gene>
    <name evidence="1" type="ORF">UFOPK1889_00741</name>
</gene>
<dbReference type="EMBL" id="CAEZUZ010000114">
    <property type="protein sequence ID" value="CAB4618916.1"/>
    <property type="molecule type" value="Genomic_DNA"/>
</dbReference>
<evidence type="ECO:0000313" key="1">
    <source>
        <dbReference type="EMBL" id="CAB4618916.1"/>
    </source>
</evidence>
<reference evidence="1" key="1">
    <citation type="submission" date="2020-05" db="EMBL/GenBank/DDBJ databases">
        <authorList>
            <person name="Chiriac C."/>
            <person name="Salcher M."/>
            <person name="Ghai R."/>
            <person name="Kavagutti S V."/>
        </authorList>
    </citation>
    <scope>NUCLEOTIDE SEQUENCE</scope>
</reference>
<proteinExistence type="predicted"/>
<sequence length="166" mass="19208">MLIKFPLGTCPNRKCAKQKIKCFPDCPRMWIRAKIPSSLVFSTPHHNSPGILFINSYSKEWVALVVAKPNIKSWAMLLNERVLKNKGLYLIAYLDPFDTVCGGHHCSCAWMQLRHILKIIRYARTQVCSFPHINHTSKFVLELVRTSRRRNTSCGRTFYRHCTISS</sequence>
<accession>A0A6J6I0T2</accession>